<keyword evidence="4" id="KW-1185">Reference proteome</keyword>
<evidence type="ECO:0000313" key="4">
    <source>
        <dbReference type="Proteomes" id="UP000005824"/>
    </source>
</evidence>
<sequence length="316" mass="34559">MPVQYKDYYATLGVAKTASQDELRKAFRKLARQYHPDVAKDKKTAEAKFKEINEAYEVLGDADKRKRYDELGADWEHGPQQPPPGWGRGGGQGFGGFGDGGGFSGTGFSDFFEQFFSGGGGARQGFPGGFGGAQQPARGSDIEADLLVTIEEALHGAKKKISFRRDGRSDVETYEVRIPKGVREGQKIRLAGQGEAGRRGQAGDLYLIVRFEKHPDYTIDGSDLIYDLEVPVWQAVLGDNASIPTPDGSVRLKIPSCSQPDRKFRIKGRGLPTGSTTRGDFYVRLVVLLPNDLTPEQRAVWEKLARASGEVAGTTR</sequence>
<dbReference type="RefSeq" id="WP_006980865.1">
    <property type="nucleotide sequence ID" value="NZ_ABVL01000010.1"/>
</dbReference>
<organism evidence="3 4">
    <name type="scientific">Chthoniobacter flavus Ellin428</name>
    <dbReference type="NCBI Taxonomy" id="497964"/>
    <lineage>
        <taxon>Bacteria</taxon>
        <taxon>Pseudomonadati</taxon>
        <taxon>Verrucomicrobiota</taxon>
        <taxon>Spartobacteria</taxon>
        <taxon>Chthoniobacterales</taxon>
        <taxon>Chthoniobacteraceae</taxon>
        <taxon>Chthoniobacter</taxon>
    </lineage>
</organism>
<gene>
    <name evidence="3" type="ORF">CfE428DRAFT_3540</name>
</gene>
<dbReference type="FunCoup" id="B4D3Q2">
    <property type="interactions" value="143"/>
</dbReference>
<protein>
    <submittedName>
        <fullName evidence="3">Chaperone DnaJ domain protein</fullName>
    </submittedName>
</protein>
<accession>B4D3Q2</accession>
<dbReference type="Pfam" id="PF01556">
    <property type="entry name" value="DnaJ_C"/>
    <property type="match status" value="1"/>
</dbReference>
<keyword evidence="1" id="KW-0143">Chaperone</keyword>
<dbReference type="PANTHER" id="PTHR43096">
    <property type="entry name" value="DNAJ HOMOLOG 1, MITOCHONDRIAL-RELATED"/>
    <property type="match status" value="1"/>
</dbReference>
<dbReference type="Pfam" id="PF00226">
    <property type="entry name" value="DnaJ"/>
    <property type="match status" value="1"/>
</dbReference>
<evidence type="ECO:0000259" key="2">
    <source>
        <dbReference type="PROSITE" id="PS50076"/>
    </source>
</evidence>
<dbReference type="SUPFAM" id="SSF46565">
    <property type="entry name" value="Chaperone J-domain"/>
    <property type="match status" value="1"/>
</dbReference>
<dbReference type="GO" id="GO:0051082">
    <property type="term" value="F:unfolded protein binding"/>
    <property type="evidence" value="ECO:0007669"/>
    <property type="project" value="InterPro"/>
</dbReference>
<dbReference type="AlphaFoldDB" id="B4D3Q2"/>
<dbReference type="eggNOG" id="COG0484">
    <property type="taxonomic scope" value="Bacteria"/>
</dbReference>
<evidence type="ECO:0000256" key="1">
    <source>
        <dbReference type="ARBA" id="ARBA00023186"/>
    </source>
</evidence>
<name>B4D3Q2_9BACT</name>
<dbReference type="Proteomes" id="UP000005824">
    <property type="component" value="Unassembled WGS sequence"/>
</dbReference>
<dbReference type="GO" id="GO:0005737">
    <property type="term" value="C:cytoplasm"/>
    <property type="evidence" value="ECO:0007669"/>
    <property type="project" value="TreeGrafter"/>
</dbReference>
<reference evidence="3 4" key="1">
    <citation type="journal article" date="2011" name="J. Bacteriol.">
        <title>Genome sequence of Chthoniobacter flavus Ellin428, an aerobic heterotrophic soil bacterium.</title>
        <authorList>
            <person name="Kant R."/>
            <person name="van Passel M.W."/>
            <person name="Palva A."/>
            <person name="Lucas S."/>
            <person name="Lapidus A."/>
            <person name="Glavina Del Rio T."/>
            <person name="Dalin E."/>
            <person name="Tice H."/>
            <person name="Bruce D."/>
            <person name="Goodwin L."/>
            <person name="Pitluck S."/>
            <person name="Larimer F.W."/>
            <person name="Land M.L."/>
            <person name="Hauser L."/>
            <person name="Sangwan P."/>
            <person name="de Vos W.M."/>
            <person name="Janssen P.H."/>
            <person name="Smidt H."/>
        </authorList>
    </citation>
    <scope>NUCLEOTIDE SEQUENCE [LARGE SCALE GENOMIC DNA]</scope>
    <source>
        <strain evidence="3 4">Ellin428</strain>
    </source>
</reference>
<feature type="domain" description="J" evidence="2">
    <location>
        <begin position="7"/>
        <end position="72"/>
    </location>
</feature>
<dbReference type="InterPro" id="IPR002939">
    <property type="entry name" value="DnaJ_C"/>
</dbReference>
<dbReference type="InterPro" id="IPR018253">
    <property type="entry name" value="DnaJ_domain_CS"/>
</dbReference>
<evidence type="ECO:0000313" key="3">
    <source>
        <dbReference type="EMBL" id="EDY18882.1"/>
    </source>
</evidence>
<dbReference type="InterPro" id="IPR036869">
    <property type="entry name" value="J_dom_sf"/>
</dbReference>
<proteinExistence type="predicted"/>
<dbReference type="SMART" id="SM00271">
    <property type="entry name" value="DnaJ"/>
    <property type="match status" value="1"/>
</dbReference>
<dbReference type="SUPFAM" id="SSF49493">
    <property type="entry name" value="HSP40/DnaJ peptide-binding domain"/>
    <property type="match status" value="2"/>
</dbReference>
<dbReference type="CDD" id="cd06257">
    <property type="entry name" value="DnaJ"/>
    <property type="match status" value="1"/>
</dbReference>
<dbReference type="PANTHER" id="PTHR43096:SF52">
    <property type="entry name" value="DNAJ HOMOLOG 1, MITOCHONDRIAL-RELATED"/>
    <property type="match status" value="1"/>
</dbReference>
<dbReference type="InterPro" id="IPR008971">
    <property type="entry name" value="HSP40/DnaJ_pept-bd"/>
</dbReference>
<comment type="caution">
    <text evidence="3">The sequence shown here is derived from an EMBL/GenBank/DDBJ whole genome shotgun (WGS) entry which is preliminary data.</text>
</comment>
<dbReference type="PROSITE" id="PS50076">
    <property type="entry name" value="DNAJ_2"/>
    <property type="match status" value="1"/>
</dbReference>
<dbReference type="PRINTS" id="PR00625">
    <property type="entry name" value="JDOMAIN"/>
</dbReference>
<dbReference type="PROSITE" id="PS00636">
    <property type="entry name" value="DNAJ_1"/>
    <property type="match status" value="1"/>
</dbReference>
<dbReference type="FunFam" id="2.60.260.20:FF:000013">
    <property type="entry name" value="DnaJ subfamily B member 11"/>
    <property type="match status" value="1"/>
</dbReference>
<dbReference type="STRING" id="497964.CfE428DRAFT_3540"/>
<dbReference type="InParanoid" id="B4D3Q2"/>
<dbReference type="Gene3D" id="2.60.260.20">
    <property type="entry name" value="Urease metallochaperone UreE, N-terminal domain"/>
    <property type="match status" value="2"/>
</dbReference>
<dbReference type="InterPro" id="IPR001623">
    <property type="entry name" value="DnaJ_domain"/>
</dbReference>
<dbReference type="CDD" id="cd10747">
    <property type="entry name" value="DnaJ_C"/>
    <property type="match status" value="1"/>
</dbReference>
<dbReference type="GO" id="GO:0042026">
    <property type="term" value="P:protein refolding"/>
    <property type="evidence" value="ECO:0007669"/>
    <property type="project" value="TreeGrafter"/>
</dbReference>
<dbReference type="EMBL" id="ABVL01000010">
    <property type="protein sequence ID" value="EDY18882.1"/>
    <property type="molecule type" value="Genomic_DNA"/>
</dbReference>
<dbReference type="Gene3D" id="1.10.287.110">
    <property type="entry name" value="DnaJ domain"/>
    <property type="match status" value="1"/>
</dbReference>